<gene>
    <name evidence="2" type="ORF">C8N46_108161</name>
</gene>
<evidence type="ECO:0000313" key="3">
    <source>
        <dbReference type="Proteomes" id="UP000244090"/>
    </source>
</evidence>
<dbReference type="RefSeq" id="WP_108116017.1">
    <property type="nucleotide sequence ID" value="NZ_QBKT01000008.1"/>
</dbReference>
<name>A0A2T6BUU8_9FLAO</name>
<feature type="signal peptide" evidence="1">
    <location>
        <begin position="1"/>
        <end position="23"/>
    </location>
</feature>
<dbReference type="Proteomes" id="UP000244090">
    <property type="component" value="Unassembled WGS sequence"/>
</dbReference>
<reference evidence="2 3" key="1">
    <citation type="submission" date="2018-04" db="EMBL/GenBank/DDBJ databases">
        <title>Genomic Encyclopedia of Archaeal and Bacterial Type Strains, Phase II (KMG-II): from individual species to whole genera.</title>
        <authorList>
            <person name="Goeker M."/>
        </authorList>
    </citation>
    <scope>NUCLEOTIDE SEQUENCE [LARGE SCALE GENOMIC DNA]</scope>
    <source>
        <strain evidence="2 3">DSM 25731</strain>
    </source>
</reference>
<keyword evidence="1" id="KW-0732">Signal</keyword>
<protein>
    <recommendedName>
        <fullName evidence="4">Lipocalin-like protein</fullName>
    </recommendedName>
</protein>
<evidence type="ECO:0000256" key="1">
    <source>
        <dbReference type="SAM" id="SignalP"/>
    </source>
</evidence>
<dbReference type="AlphaFoldDB" id="A0A2T6BUU8"/>
<feature type="chain" id="PRO_5015642475" description="Lipocalin-like protein" evidence="1">
    <location>
        <begin position="24"/>
        <end position="121"/>
    </location>
</feature>
<evidence type="ECO:0008006" key="4">
    <source>
        <dbReference type="Google" id="ProtNLM"/>
    </source>
</evidence>
<proteinExistence type="predicted"/>
<comment type="caution">
    <text evidence="2">The sequence shown here is derived from an EMBL/GenBank/DDBJ whole genome shotgun (WGS) entry which is preliminary data.</text>
</comment>
<dbReference type="OrthoDB" id="1443353at2"/>
<organism evidence="2 3">
    <name type="scientific">Kordia periserrulae</name>
    <dbReference type="NCBI Taxonomy" id="701523"/>
    <lineage>
        <taxon>Bacteria</taxon>
        <taxon>Pseudomonadati</taxon>
        <taxon>Bacteroidota</taxon>
        <taxon>Flavobacteriia</taxon>
        <taxon>Flavobacteriales</taxon>
        <taxon>Flavobacteriaceae</taxon>
        <taxon>Kordia</taxon>
    </lineage>
</organism>
<accession>A0A2T6BUU8</accession>
<evidence type="ECO:0000313" key="2">
    <source>
        <dbReference type="EMBL" id="PTX59848.1"/>
    </source>
</evidence>
<keyword evidence="3" id="KW-1185">Reference proteome</keyword>
<sequence>MKHLKTLLFAVLIFSFLSFQKTADIIGKWEMFKMESAEGDVRESSGNWMEFVKGGLLKGGNSLETTDRTGEWQFNEATSEVTISSEEKRSGEGTFKVTWMDDTTIYITVDRGNKVYLRRVK</sequence>
<dbReference type="EMBL" id="QBKT01000008">
    <property type="protein sequence ID" value="PTX59848.1"/>
    <property type="molecule type" value="Genomic_DNA"/>
</dbReference>